<organism evidence="1 2">
    <name type="scientific">Candidatus Desulfolinea nitratireducens</name>
    <dbReference type="NCBI Taxonomy" id="2841698"/>
    <lineage>
        <taxon>Bacteria</taxon>
        <taxon>Bacillati</taxon>
        <taxon>Chloroflexota</taxon>
        <taxon>Anaerolineae</taxon>
        <taxon>Anaerolineales</taxon>
        <taxon>Anaerolineales incertae sedis</taxon>
        <taxon>Candidatus Desulfolinea</taxon>
    </lineage>
</organism>
<evidence type="ECO:0000313" key="2">
    <source>
        <dbReference type="Proteomes" id="UP000614469"/>
    </source>
</evidence>
<gene>
    <name evidence="1" type="ORF">H8E29_07385</name>
</gene>
<dbReference type="Proteomes" id="UP000614469">
    <property type="component" value="Unassembled WGS sequence"/>
</dbReference>
<evidence type="ECO:0000313" key="1">
    <source>
        <dbReference type="EMBL" id="MBC8335069.1"/>
    </source>
</evidence>
<name>A0A8J6TIL1_9CHLR</name>
<comment type="caution">
    <text evidence="1">The sequence shown here is derived from an EMBL/GenBank/DDBJ whole genome shotgun (WGS) entry which is preliminary data.</text>
</comment>
<proteinExistence type="predicted"/>
<reference evidence="1 2" key="1">
    <citation type="submission" date="2020-08" db="EMBL/GenBank/DDBJ databases">
        <title>Bridging the membrane lipid divide: bacteria of the FCB group superphylum have the potential to synthesize archaeal ether lipids.</title>
        <authorList>
            <person name="Villanueva L."/>
            <person name="Von Meijenfeldt F.A.B."/>
            <person name="Westbye A.B."/>
            <person name="Yadav S."/>
            <person name="Hopmans E.C."/>
            <person name="Dutilh B.E."/>
            <person name="Sinninghe Damste J.S."/>
        </authorList>
    </citation>
    <scope>NUCLEOTIDE SEQUENCE [LARGE SCALE GENOMIC DNA]</scope>
    <source>
        <strain evidence="1">NIOZ-UU36</strain>
    </source>
</reference>
<sequence>MKRTTQIIVAITIAFVLVNCGIVSQKTTSVETPPEQSTFKQNFSIGPLIEIHKDLLIEGPRTLSGTEAGPREPFIQSHETMTLQVDPDNAGILFEAIESDLEETLMNSGATIVGSGGTDVHADPIAFFSHSYSEGPFYGVVDVWGIRGKENTFIIISQITESRN</sequence>
<protein>
    <submittedName>
        <fullName evidence="1">Uncharacterized protein</fullName>
    </submittedName>
</protein>
<dbReference type="AlphaFoldDB" id="A0A8J6TIL1"/>
<dbReference type="EMBL" id="JACNJN010000090">
    <property type="protein sequence ID" value="MBC8335069.1"/>
    <property type="molecule type" value="Genomic_DNA"/>
</dbReference>
<accession>A0A8J6TIL1</accession>